<keyword evidence="2" id="KW-1133">Transmembrane helix</keyword>
<protein>
    <recommendedName>
        <fullName evidence="3">SET domain-containing protein</fullName>
    </recommendedName>
</protein>
<sequence>MEHEETQKITRSSWSPLRPFQMISISLLSLLVPLSFLFLSRLSVSSSSAPVTVSSVFSLLHQVDVGVLYTILSLIIVSTLIHNLSGKPECSVLHSHLYICWIVLFIVQACVAFGIEGTMSTTMSITTDKSFSLAAQERWVLVRVMFFLGLHEVMLMWFRVVVKPVVDDTVFGVYMEEERWSERAVVAVTFGLMWWWRLRDEVESLVVVAEVKRSLLIHLEGLDFVNWWMYYISVGIGFVKIFKGFLYVVNMLILTIKRSRKGCESCVVDDMSPVTVSGVFSVLHQADVAVLYTILFLIIVFTLFHSLLGKPECSVLHSHLYICWIVLFIAQACAFGIKRTMSTTMSINPDKNLFLATHERCVLVRVLFFLGLHEVMLMWFRVVVKPVVDKTIYGVYVEERWSERAVVALTFGLMWWWRLRDEVESLLVVVTEDKRNLPIRLEGLNFVNWCMYYICVGIGLDNHEDDGEDLPPEINQIKEQIEEERFQHIKKTFELRCIPSVAAHASHHQSFDLNQPLAEDDNEGDNKTLLSRMQNPLHHFSALSDSDTYEDQELSSEEDEEDEEEDEEEIKKEKCEFSKDVDRFIWTVGQDYGLDDLVVQRALAKFLEVEVSDILERYNELKLKNDETVGEASDMTSKTITTAFQDFADRRHCRRCLIFDCHMHEKFEPEFRPTEDKSGLFENEDRQPCSEHCYLKVRSVTEADHAVDNDNSISNKNVVSDPNTTMWTPVEKDLYLKGVQIFGRNSCVITLNILRGLKTCLEVYNYMLEQDQCAPRIATIALEDVIVQLANAQTDNVLVLLLIVNAIQIYVGVVLLDGSLGEPSEQIQCKNMHFLLKKNKKILIGKSSVHGWGAFTPDSLKKNEFLGEYTGELITHEEANERGRVEDRIGSSYLFTLNDQLEIDARRYGNKFKFLNHSARPNCYAKLMIVRGDQRIGLFAERAIEQNEELFFDYCYGPEHAVWSRGRQPRKTGASKRSKQSRPSR</sequence>
<dbReference type="Pfam" id="PF25996">
    <property type="entry name" value="HTH_CLF_N"/>
    <property type="match status" value="1"/>
</dbReference>
<keyword evidence="5" id="KW-1185">Reference proteome</keyword>
<evidence type="ECO:0000259" key="3">
    <source>
        <dbReference type="PROSITE" id="PS50280"/>
    </source>
</evidence>
<feature type="transmembrane region" description="Helical" evidence="2">
    <location>
        <begin position="362"/>
        <end position="380"/>
    </location>
</feature>
<dbReference type="PANTHER" id="PTHR37172">
    <property type="entry name" value="TRANSMEMBRANE PROTEIN"/>
    <property type="match status" value="1"/>
</dbReference>
<dbReference type="PROSITE" id="PS50280">
    <property type="entry name" value="SET"/>
    <property type="match status" value="1"/>
</dbReference>
<dbReference type="InterPro" id="IPR001214">
    <property type="entry name" value="SET_dom"/>
</dbReference>
<feature type="transmembrane region" description="Helical" evidence="2">
    <location>
        <begin position="20"/>
        <end position="39"/>
    </location>
</feature>
<feature type="region of interest" description="Disordered" evidence="1">
    <location>
        <begin position="965"/>
        <end position="985"/>
    </location>
</feature>
<feature type="transmembrane region" description="Helical" evidence="2">
    <location>
        <begin position="96"/>
        <end position="115"/>
    </location>
</feature>
<feature type="transmembrane region" description="Helical" evidence="2">
    <location>
        <begin position="319"/>
        <end position="341"/>
    </location>
</feature>
<feature type="transmembrane region" description="Helical" evidence="2">
    <location>
        <begin position="59"/>
        <end position="84"/>
    </location>
</feature>
<dbReference type="CDD" id="cd10519">
    <property type="entry name" value="SET_EZH"/>
    <property type="match status" value="1"/>
</dbReference>
<feature type="compositionally biased region" description="Acidic residues" evidence="1">
    <location>
        <begin position="547"/>
        <end position="568"/>
    </location>
</feature>
<keyword evidence="2" id="KW-0472">Membrane</keyword>
<feature type="transmembrane region" description="Helical" evidence="2">
    <location>
        <begin position="289"/>
        <end position="307"/>
    </location>
</feature>
<evidence type="ECO:0000313" key="5">
    <source>
        <dbReference type="Proteomes" id="UP000682877"/>
    </source>
</evidence>
<evidence type="ECO:0000313" key="4">
    <source>
        <dbReference type="EMBL" id="CAE5956349.1"/>
    </source>
</evidence>
<dbReference type="AlphaFoldDB" id="A0A8S1ZB91"/>
<dbReference type="Gene3D" id="2.170.270.10">
    <property type="entry name" value="SET domain"/>
    <property type="match status" value="1"/>
</dbReference>
<feature type="region of interest" description="Disordered" evidence="1">
    <location>
        <begin position="541"/>
        <end position="572"/>
    </location>
</feature>
<proteinExistence type="predicted"/>
<keyword evidence="2" id="KW-0812">Transmembrane</keyword>
<dbReference type="PANTHER" id="PTHR37172:SF4">
    <property type="entry name" value="TRANSMEMBRANE PROTEIN"/>
    <property type="match status" value="1"/>
</dbReference>
<evidence type="ECO:0000256" key="1">
    <source>
        <dbReference type="SAM" id="MobiDB-lite"/>
    </source>
</evidence>
<reference evidence="4" key="1">
    <citation type="submission" date="2021-01" db="EMBL/GenBank/DDBJ databases">
        <authorList>
            <person name="Bezrukov I."/>
        </authorList>
    </citation>
    <scope>NUCLEOTIDE SEQUENCE</scope>
</reference>
<feature type="compositionally biased region" description="Basic residues" evidence="1">
    <location>
        <begin position="967"/>
        <end position="985"/>
    </location>
</feature>
<dbReference type="InterPro" id="IPR058609">
    <property type="entry name" value="HTH_CLF-like"/>
</dbReference>
<dbReference type="EMBL" id="LR999451">
    <property type="protein sequence ID" value="CAE5956349.1"/>
    <property type="molecule type" value="Genomic_DNA"/>
</dbReference>
<feature type="transmembrane region" description="Helical" evidence="2">
    <location>
        <begin position="228"/>
        <end position="253"/>
    </location>
</feature>
<dbReference type="InterPro" id="IPR046341">
    <property type="entry name" value="SET_dom_sf"/>
</dbReference>
<dbReference type="Proteomes" id="UP000682877">
    <property type="component" value="Chromosome 1"/>
</dbReference>
<dbReference type="Pfam" id="PF00856">
    <property type="entry name" value="SET"/>
    <property type="match status" value="1"/>
</dbReference>
<gene>
    <name evidence="4" type="ORF">AARE701A_LOCUS128</name>
</gene>
<accession>A0A8S1ZB91</accession>
<feature type="transmembrane region" description="Helical" evidence="2">
    <location>
        <begin position="140"/>
        <end position="160"/>
    </location>
</feature>
<evidence type="ECO:0000256" key="2">
    <source>
        <dbReference type="SAM" id="Phobius"/>
    </source>
</evidence>
<name>A0A8S1ZB91_ARAAE</name>
<feature type="domain" description="SET" evidence="3">
    <location>
        <begin position="840"/>
        <end position="955"/>
    </location>
</feature>
<organism evidence="4 5">
    <name type="scientific">Arabidopsis arenosa</name>
    <name type="common">Sand rock-cress</name>
    <name type="synonym">Cardaminopsis arenosa</name>
    <dbReference type="NCBI Taxonomy" id="38785"/>
    <lineage>
        <taxon>Eukaryota</taxon>
        <taxon>Viridiplantae</taxon>
        <taxon>Streptophyta</taxon>
        <taxon>Embryophyta</taxon>
        <taxon>Tracheophyta</taxon>
        <taxon>Spermatophyta</taxon>
        <taxon>Magnoliopsida</taxon>
        <taxon>eudicotyledons</taxon>
        <taxon>Gunneridae</taxon>
        <taxon>Pentapetalae</taxon>
        <taxon>rosids</taxon>
        <taxon>malvids</taxon>
        <taxon>Brassicales</taxon>
        <taxon>Brassicaceae</taxon>
        <taxon>Camelineae</taxon>
        <taxon>Arabidopsis</taxon>
    </lineage>
</organism>
<dbReference type="SUPFAM" id="SSF82199">
    <property type="entry name" value="SET domain"/>
    <property type="match status" value="1"/>
</dbReference>
<dbReference type="SMART" id="SM00317">
    <property type="entry name" value="SET"/>
    <property type="match status" value="1"/>
</dbReference>